<evidence type="ECO:0000259" key="8">
    <source>
        <dbReference type="PROSITE" id="PS51755"/>
    </source>
</evidence>
<dbReference type="Gene3D" id="3.40.50.300">
    <property type="entry name" value="P-loop containing nucleotide triphosphate hydrolases"/>
    <property type="match status" value="1"/>
</dbReference>
<dbReference type="InterPro" id="IPR005158">
    <property type="entry name" value="BTAD"/>
</dbReference>
<dbReference type="CDD" id="cd15831">
    <property type="entry name" value="BTAD"/>
    <property type="match status" value="1"/>
</dbReference>
<dbReference type="EMBL" id="BSEV01000039">
    <property type="protein sequence ID" value="GLK14922.1"/>
    <property type="molecule type" value="Genomic_DNA"/>
</dbReference>
<dbReference type="InterPro" id="IPR036388">
    <property type="entry name" value="WH-like_DNA-bd_sf"/>
</dbReference>
<dbReference type="SMART" id="SM00028">
    <property type="entry name" value="TPR"/>
    <property type="match status" value="6"/>
</dbReference>
<dbReference type="InterPro" id="IPR051677">
    <property type="entry name" value="AfsR-DnrI-RedD_regulator"/>
</dbReference>
<dbReference type="SMART" id="SM01043">
    <property type="entry name" value="BTAD"/>
    <property type="match status" value="1"/>
</dbReference>
<sequence>MVTGLKQRTLLAVLVLHANRVVSHDRLLSALWGADVPANGRRLLHNHLWSLRRLLDDDAVLAGTATGYSLQIHSDASDLGVFGTETALGRSALSTGDAVQASKRFTGALTLWRGPALGGTHPELQASEGAALEESRVAALISRIEADLALGRHAELVGELRGLVTENPLDETLRGQLMRALHHVGRTAEALEEFRLGRQHFRDEFGLEPGEGLSRLHQAILSGNLESERPEARQTASVSAPRAPERLPSSYVPRQLPADILRFTGRADQLLELDTLLSEEPRGRALVLSAVAGAAGVGKTALVTHWGHRVASRFPDGQLYINLHGYSQGGLTPPSDALHYLLQGLGVANDEIPQDVDQRTALYRSLLADRRLLIVLDNAATPDQVRPLLPGSSPSRVVITSRDSLRGLFVTHDVHGIVLDVLSPAEASALLTSLLGPTRADLEIDSLAELARLCGHLPLALRLAAAQLTGRPALRVGDLVAKLGQENRLNVLDLEEDPHIGVRAAFGLSYRSLPGTTRRLFRLLGTGLGPSVSLHAAAALSGLSLQDTEASLNRLATAHLIQPAEEGRWQMHDLLRVYAAERARSEEPETELDAVQTRLFDWYLHTAGAAADRIDANRIPIDVTAARPHFPGPVLGTLEQALNWLETERPALVAAIHRAAAEKHPTHSWQLACTLWQFFAYRGHTDDWFGTHRHALETARALNDATAEAYLLETLGHAHRRSGNYREAIDHYLAGKALRDRSDDLHGEGRVSNALALTYDLLGEFSVAGRYYERALKLFREVGDQTRETTILSNLGIFHARRCQFDKAMTYWRQALTYFSRMGDPHSEAGIHANISTAGNRLVQPDLVIKHSLSAIDLYRGLSERRGEVLALTNMALALTHSADHEAAARALDQAEEILHDLDNLEARVHTVGTRGAVHLLKGDFEQAVPLLRQALELNRDLSDPHIECETTNRLGRAYSGLGDHRAAITHHLRACAVANRVDDRLEMGHAHRGVADGLEALGDHEDAEKHRGEARAIFTDLGMSPPGSG</sequence>
<dbReference type="GO" id="GO:0003677">
    <property type="term" value="F:DNA binding"/>
    <property type="evidence" value="ECO:0007669"/>
    <property type="project" value="UniProtKB-UniRule"/>
</dbReference>
<dbReference type="SUPFAM" id="SSF48452">
    <property type="entry name" value="TPR-like"/>
    <property type="match status" value="3"/>
</dbReference>
<dbReference type="Pfam" id="PF13424">
    <property type="entry name" value="TPR_12"/>
    <property type="match status" value="2"/>
</dbReference>
<feature type="DNA-binding region" description="OmpR/PhoB-type" evidence="6">
    <location>
        <begin position="1"/>
        <end position="72"/>
    </location>
</feature>
<dbReference type="RefSeq" id="WP_271223149.1">
    <property type="nucleotide sequence ID" value="NZ_BAAAVD010000017.1"/>
</dbReference>
<dbReference type="GO" id="GO:0000160">
    <property type="term" value="P:phosphorelay signal transduction system"/>
    <property type="evidence" value="ECO:0007669"/>
    <property type="project" value="InterPro"/>
</dbReference>
<protein>
    <submittedName>
        <fullName evidence="9">XRE family transcriptional regulator</fullName>
    </submittedName>
</protein>
<dbReference type="Pfam" id="PF00486">
    <property type="entry name" value="Trans_reg_C"/>
    <property type="match status" value="1"/>
</dbReference>
<dbReference type="InterPro" id="IPR027417">
    <property type="entry name" value="P-loop_NTPase"/>
</dbReference>
<keyword evidence="10" id="KW-1185">Reference proteome</keyword>
<proteinExistence type="inferred from homology"/>
<dbReference type="InterPro" id="IPR019734">
    <property type="entry name" value="TPR_rpt"/>
</dbReference>
<dbReference type="SMART" id="SM00862">
    <property type="entry name" value="Trans_reg_C"/>
    <property type="match status" value="1"/>
</dbReference>
<dbReference type="Gene3D" id="1.25.40.10">
    <property type="entry name" value="Tetratricopeptide repeat domain"/>
    <property type="match status" value="3"/>
</dbReference>
<feature type="region of interest" description="Disordered" evidence="7">
    <location>
        <begin position="224"/>
        <end position="249"/>
    </location>
</feature>
<dbReference type="InterPro" id="IPR011990">
    <property type="entry name" value="TPR-like_helical_dom_sf"/>
</dbReference>
<dbReference type="PRINTS" id="PR00364">
    <property type="entry name" value="DISEASERSIST"/>
</dbReference>
<dbReference type="SUPFAM" id="SSF52540">
    <property type="entry name" value="P-loop containing nucleoside triphosphate hydrolases"/>
    <property type="match status" value="1"/>
</dbReference>
<keyword evidence="4" id="KW-0804">Transcription</keyword>
<feature type="repeat" description="TPR" evidence="5">
    <location>
        <begin position="909"/>
        <end position="942"/>
    </location>
</feature>
<dbReference type="Proteomes" id="UP001143474">
    <property type="component" value="Unassembled WGS sequence"/>
</dbReference>
<feature type="domain" description="OmpR/PhoB-type" evidence="8">
    <location>
        <begin position="1"/>
        <end position="72"/>
    </location>
</feature>
<keyword evidence="5" id="KW-0802">TPR repeat</keyword>
<evidence type="ECO:0000256" key="6">
    <source>
        <dbReference type="PROSITE-ProRule" id="PRU01091"/>
    </source>
</evidence>
<reference evidence="9" key="1">
    <citation type="journal article" date="2014" name="Int. J. Syst. Evol. Microbiol.">
        <title>Complete genome sequence of Corynebacterium casei LMG S-19264T (=DSM 44701T), isolated from a smear-ripened cheese.</title>
        <authorList>
            <consortium name="US DOE Joint Genome Institute (JGI-PGF)"/>
            <person name="Walter F."/>
            <person name="Albersmeier A."/>
            <person name="Kalinowski J."/>
            <person name="Ruckert C."/>
        </authorList>
    </citation>
    <scope>NUCLEOTIDE SEQUENCE</scope>
    <source>
        <strain evidence="9">VKM Ac-2007</strain>
    </source>
</reference>
<dbReference type="PROSITE" id="PS50005">
    <property type="entry name" value="TPR"/>
    <property type="match status" value="1"/>
</dbReference>
<keyword evidence="2" id="KW-0805">Transcription regulation</keyword>
<evidence type="ECO:0000256" key="5">
    <source>
        <dbReference type="PROSITE-ProRule" id="PRU00339"/>
    </source>
</evidence>
<evidence type="ECO:0000256" key="7">
    <source>
        <dbReference type="SAM" id="MobiDB-lite"/>
    </source>
</evidence>
<dbReference type="InterPro" id="IPR016032">
    <property type="entry name" value="Sig_transdc_resp-reg_C-effctor"/>
</dbReference>
<accession>A0A9W6MI62</accession>
<dbReference type="Gene3D" id="1.10.10.10">
    <property type="entry name" value="Winged helix-like DNA-binding domain superfamily/Winged helix DNA-binding domain"/>
    <property type="match status" value="1"/>
</dbReference>
<evidence type="ECO:0000313" key="10">
    <source>
        <dbReference type="Proteomes" id="UP001143474"/>
    </source>
</evidence>
<dbReference type="PANTHER" id="PTHR35807">
    <property type="entry name" value="TRANSCRIPTIONAL REGULATOR REDD-RELATED"/>
    <property type="match status" value="1"/>
</dbReference>
<dbReference type="GO" id="GO:0043531">
    <property type="term" value="F:ADP binding"/>
    <property type="evidence" value="ECO:0007669"/>
    <property type="project" value="InterPro"/>
</dbReference>
<dbReference type="PANTHER" id="PTHR35807:SF1">
    <property type="entry name" value="TRANSCRIPTIONAL REGULATOR REDD"/>
    <property type="match status" value="1"/>
</dbReference>
<dbReference type="InterPro" id="IPR001867">
    <property type="entry name" value="OmpR/PhoB-type_DNA-bd"/>
</dbReference>
<evidence type="ECO:0000313" key="9">
    <source>
        <dbReference type="EMBL" id="GLK14922.1"/>
    </source>
</evidence>
<keyword evidence="3 6" id="KW-0238">DNA-binding</keyword>
<dbReference type="PROSITE" id="PS51755">
    <property type="entry name" value="OMPR_PHOB"/>
    <property type="match status" value="1"/>
</dbReference>
<gene>
    <name evidence="9" type="ORF">GCM10017600_83350</name>
</gene>
<comment type="similarity">
    <text evidence="1">Belongs to the AfsR/DnrI/RedD regulatory family.</text>
</comment>
<reference evidence="9" key="2">
    <citation type="submission" date="2023-01" db="EMBL/GenBank/DDBJ databases">
        <authorList>
            <person name="Sun Q."/>
            <person name="Evtushenko L."/>
        </authorList>
    </citation>
    <scope>NUCLEOTIDE SEQUENCE</scope>
    <source>
        <strain evidence="9">VKM Ac-2007</strain>
    </source>
</reference>
<name>A0A9W6MI62_9ACTN</name>
<evidence type="ECO:0000256" key="2">
    <source>
        <dbReference type="ARBA" id="ARBA00023015"/>
    </source>
</evidence>
<evidence type="ECO:0000256" key="1">
    <source>
        <dbReference type="ARBA" id="ARBA00005820"/>
    </source>
</evidence>
<dbReference type="GO" id="GO:0006355">
    <property type="term" value="P:regulation of DNA-templated transcription"/>
    <property type="evidence" value="ECO:0007669"/>
    <property type="project" value="InterPro"/>
</dbReference>
<dbReference type="Pfam" id="PF03704">
    <property type="entry name" value="BTAD"/>
    <property type="match status" value="1"/>
</dbReference>
<evidence type="ECO:0000256" key="3">
    <source>
        <dbReference type="ARBA" id="ARBA00023125"/>
    </source>
</evidence>
<dbReference type="SUPFAM" id="SSF46894">
    <property type="entry name" value="C-terminal effector domain of the bipartite response regulators"/>
    <property type="match status" value="1"/>
</dbReference>
<organism evidence="9 10">
    <name type="scientific">Streptosporangium carneum</name>
    <dbReference type="NCBI Taxonomy" id="47481"/>
    <lineage>
        <taxon>Bacteria</taxon>
        <taxon>Bacillati</taxon>
        <taxon>Actinomycetota</taxon>
        <taxon>Actinomycetes</taxon>
        <taxon>Streptosporangiales</taxon>
        <taxon>Streptosporangiaceae</taxon>
        <taxon>Streptosporangium</taxon>
    </lineage>
</organism>
<dbReference type="AlphaFoldDB" id="A0A9W6MI62"/>
<comment type="caution">
    <text evidence="9">The sequence shown here is derived from an EMBL/GenBank/DDBJ whole genome shotgun (WGS) entry which is preliminary data.</text>
</comment>
<evidence type="ECO:0000256" key="4">
    <source>
        <dbReference type="ARBA" id="ARBA00023163"/>
    </source>
</evidence>